<reference evidence="6 7" key="1">
    <citation type="journal article" date="2016" name="Nat. Commun.">
        <title>Thousands of microbial genomes shed light on interconnected biogeochemical processes in an aquifer system.</title>
        <authorList>
            <person name="Anantharaman K."/>
            <person name="Brown C.T."/>
            <person name="Hug L.A."/>
            <person name="Sharon I."/>
            <person name="Castelle C.J."/>
            <person name="Probst A.J."/>
            <person name="Thomas B.C."/>
            <person name="Singh A."/>
            <person name="Wilkins M.J."/>
            <person name="Karaoz U."/>
            <person name="Brodie E.L."/>
            <person name="Williams K.H."/>
            <person name="Hubbard S.S."/>
            <person name="Banfield J.F."/>
        </authorList>
    </citation>
    <scope>NUCLEOTIDE SEQUENCE [LARGE SCALE GENOMIC DNA]</scope>
</reference>
<dbReference type="InterPro" id="IPR000914">
    <property type="entry name" value="SBP_5_dom"/>
</dbReference>
<evidence type="ECO:0000256" key="3">
    <source>
        <dbReference type="ARBA" id="ARBA00022448"/>
    </source>
</evidence>
<evidence type="ECO:0000256" key="1">
    <source>
        <dbReference type="ARBA" id="ARBA00004196"/>
    </source>
</evidence>
<dbReference type="PANTHER" id="PTHR30290:SF10">
    <property type="entry name" value="PERIPLASMIC OLIGOPEPTIDE-BINDING PROTEIN-RELATED"/>
    <property type="match status" value="1"/>
</dbReference>
<accession>A0A1F4Q117</accession>
<evidence type="ECO:0000259" key="5">
    <source>
        <dbReference type="Pfam" id="PF00496"/>
    </source>
</evidence>
<dbReference type="GO" id="GO:0015833">
    <property type="term" value="P:peptide transport"/>
    <property type="evidence" value="ECO:0007669"/>
    <property type="project" value="TreeGrafter"/>
</dbReference>
<comment type="subcellular location">
    <subcellularLocation>
        <location evidence="1">Cell envelope</location>
    </subcellularLocation>
</comment>
<evidence type="ECO:0000313" key="7">
    <source>
        <dbReference type="Proteomes" id="UP000178724"/>
    </source>
</evidence>
<keyword evidence="3" id="KW-0813">Transport</keyword>
<comment type="caution">
    <text evidence="6">The sequence shown here is derived from an EMBL/GenBank/DDBJ whole genome shotgun (WGS) entry which is preliminary data.</text>
</comment>
<comment type="similarity">
    <text evidence="2">Belongs to the bacterial solute-binding protein 5 family.</text>
</comment>
<dbReference type="InterPro" id="IPR039424">
    <property type="entry name" value="SBP_5"/>
</dbReference>
<evidence type="ECO:0000313" key="6">
    <source>
        <dbReference type="EMBL" id="OGB89628.1"/>
    </source>
</evidence>
<evidence type="ECO:0000256" key="4">
    <source>
        <dbReference type="ARBA" id="ARBA00022729"/>
    </source>
</evidence>
<proteinExistence type="inferred from homology"/>
<dbReference type="Gene3D" id="3.10.105.10">
    <property type="entry name" value="Dipeptide-binding Protein, Domain 3"/>
    <property type="match status" value="1"/>
</dbReference>
<dbReference type="PANTHER" id="PTHR30290">
    <property type="entry name" value="PERIPLASMIC BINDING COMPONENT OF ABC TRANSPORTER"/>
    <property type="match status" value="1"/>
</dbReference>
<keyword evidence="4" id="KW-0732">Signal</keyword>
<dbReference type="Proteomes" id="UP000178724">
    <property type="component" value="Unassembled WGS sequence"/>
</dbReference>
<gene>
    <name evidence="6" type="ORF">A2625_05795</name>
</gene>
<organism evidence="6 7">
    <name type="scientific">candidate division WOR-1 bacterium RIFCSPHIGHO2_01_FULL_53_15</name>
    <dbReference type="NCBI Taxonomy" id="1802564"/>
    <lineage>
        <taxon>Bacteria</taxon>
        <taxon>Bacillati</taxon>
        <taxon>Saganbacteria</taxon>
    </lineage>
</organism>
<dbReference type="Pfam" id="PF00496">
    <property type="entry name" value="SBP_bac_5"/>
    <property type="match status" value="1"/>
</dbReference>
<evidence type="ECO:0000256" key="2">
    <source>
        <dbReference type="ARBA" id="ARBA00005695"/>
    </source>
</evidence>
<feature type="domain" description="Solute-binding protein family 5" evidence="5">
    <location>
        <begin position="10"/>
        <end position="150"/>
    </location>
</feature>
<dbReference type="GO" id="GO:1904680">
    <property type="term" value="F:peptide transmembrane transporter activity"/>
    <property type="evidence" value="ECO:0007669"/>
    <property type="project" value="TreeGrafter"/>
</dbReference>
<protein>
    <recommendedName>
        <fullName evidence="5">Solute-binding protein family 5 domain-containing protein</fullName>
    </recommendedName>
</protein>
<name>A0A1F4Q117_UNCSA</name>
<dbReference type="AlphaFoldDB" id="A0A1F4Q117"/>
<sequence>MVIGTTTFAAQYDGIWFLGFNVQQAPFDELKVRQAVAHTIEKNPIASVIPPGMLGFDPALPPYKHNVKYARLLMKRAKYLLNDARLKTLSLLHTDGDKTIEIARTIQKELKDLGMKVALTAVSARDEVKWERELRSGKYQLFLMGYKANPGKLFTSEVNVIPEDDGAALLEPLFRSGAAANFTGYSNAKIDMLFDQLTVITTSFSKERETKLKEVNKVLYKDLPAVVLFYIEKL</sequence>
<dbReference type="EMBL" id="METM01000021">
    <property type="protein sequence ID" value="OGB89628.1"/>
    <property type="molecule type" value="Genomic_DNA"/>
</dbReference>
<dbReference type="SUPFAM" id="SSF53850">
    <property type="entry name" value="Periplasmic binding protein-like II"/>
    <property type="match status" value="1"/>
</dbReference>
<dbReference type="GO" id="GO:0030313">
    <property type="term" value="C:cell envelope"/>
    <property type="evidence" value="ECO:0007669"/>
    <property type="project" value="UniProtKB-SubCell"/>
</dbReference>